<proteinExistence type="predicted"/>
<organism evidence="2 3">
    <name type="scientific">Centaurea solstitialis</name>
    <name type="common">yellow star-thistle</name>
    <dbReference type="NCBI Taxonomy" id="347529"/>
    <lineage>
        <taxon>Eukaryota</taxon>
        <taxon>Viridiplantae</taxon>
        <taxon>Streptophyta</taxon>
        <taxon>Embryophyta</taxon>
        <taxon>Tracheophyta</taxon>
        <taxon>Spermatophyta</taxon>
        <taxon>Magnoliopsida</taxon>
        <taxon>eudicotyledons</taxon>
        <taxon>Gunneridae</taxon>
        <taxon>Pentapetalae</taxon>
        <taxon>asterids</taxon>
        <taxon>campanulids</taxon>
        <taxon>Asterales</taxon>
        <taxon>Asteraceae</taxon>
        <taxon>Carduoideae</taxon>
        <taxon>Cardueae</taxon>
        <taxon>Centaureinae</taxon>
        <taxon>Centaurea</taxon>
    </lineage>
</organism>
<dbReference type="PANTHER" id="PTHR46162:SF40">
    <property type="entry name" value="TRAF-LIKE FAMILY PROTEIN"/>
    <property type="match status" value="1"/>
</dbReference>
<feature type="domain" description="MATH" evidence="1">
    <location>
        <begin position="335"/>
        <end position="471"/>
    </location>
</feature>
<evidence type="ECO:0000259" key="1">
    <source>
        <dbReference type="PROSITE" id="PS50144"/>
    </source>
</evidence>
<dbReference type="InterPro" id="IPR002083">
    <property type="entry name" value="MATH/TRAF_dom"/>
</dbReference>
<dbReference type="PANTHER" id="PTHR46162">
    <property type="entry name" value="TRAF-LIKE FAMILY PROTEIN"/>
    <property type="match status" value="1"/>
</dbReference>
<feature type="domain" description="MATH" evidence="1">
    <location>
        <begin position="493"/>
        <end position="619"/>
    </location>
</feature>
<feature type="domain" description="MATH" evidence="1">
    <location>
        <begin position="173"/>
        <end position="299"/>
    </location>
</feature>
<comment type="caution">
    <text evidence="2">The sequence shown here is derived from an EMBL/GenBank/DDBJ whole genome shotgun (WGS) entry which is preliminary data.</text>
</comment>
<evidence type="ECO:0000313" key="2">
    <source>
        <dbReference type="EMBL" id="KAJ9551989.1"/>
    </source>
</evidence>
<dbReference type="CDD" id="cd00121">
    <property type="entry name" value="MATH"/>
    <property type="match status" value="4"/>
</dbReference>
<dbReference type="PROSITE" id="PS50144">
    <property type="entry name" value="MATH"/>
    <property type="match status" value="4"/>
</dbReference>
<dbReference type="SMART" id="SM00061">
    <property type="entry name" value="MATH"/>
    <property type="match status" value="4"/>
</dbReference>
<dbReference type="AlphaFoldDB" id="A0AA38WJB3"/>
<dbReference type="InterPro" id="IPR008974">
    <property type="entry name" value="TRAF-like"/>
</dbReference>
<sequence length="719" mass="81803">MEFLVEVLLGFLQEPLLWDNGSCPVTCFYWNPAMLISKRKNEPCHYMLKIESFSVLSEAPTTNVESDVFEASGHKWRLELYPNGKEEEKGGNHISLYVKICDTGNLVNGNRTRFHEKKMKWGFHKLISLESFKKSENGYLVNDSCVFGAEVSAATVYAQKDRILSMTKPPEIMRTYTWTIENFLTITEKVLYSEIFKVGNVKWRLSLYPKGNKLGAGTNLSLYLNVHDPASLPAGWRVYAYFILRLKNQNGNNIEKASEKWLNSLEVDWGFDHFMLLKQLDDGTNSFLLNGSLTVEVDILSVGMPGVARERLCRVQLLGILFGPGMLISKRKNEPCHYMLKIESFSILCEAPTTKVESDVFEASGHKWRLDLYPNGNEEEKGANHISLYLIICDTKSLPKGWEVYVDVNFFIYDHMQHNYANFQDIVNGNRTRFHEKKMKWGFHKLISLESFKKSENGYLVNDSCVFGAEVSAATVYAQKDRILSMTKPPEIMRTYTWTIENFLTITEKVLYSEIFKVGNVKWRLSLYPKGNKLGAGTNLSLYLNVHDPASLPAGWRVYAYFILRLKNQNGNNIEKASEKWLNSLEVDWGFDHFMLLKQLDDGTNSFLLNGSLTVEVDILSVGILPHRELQKTPAESAALRAINATHLCHSSLHSPITIDQRPNRGLSLRGLYTAPLSVFQDDGGSEVGYWNWSMVLLSPQALAATTNLEPHSRPKSTN</sequence>
<gene>
    <name evidence="2" type="ORF">OSB04_016034</name>
</gene>
<dbReference type="Proteomes" id="UP001172457">
    <property type="component" value="Chromosome 4"/>
</dbReference>
<name>A0AA38WJB3_9ASTR</name>
<dbReference type="EMBL" id="JARYMX010000004">
    <property type="protein sequence ID" value="KAJ9551989.1"/>
    <property type="molecule type" value="Genomic_DNA"/>
</dbReference>
<feature type="domain" description="MATH" evidence="1">
    <location>
        <begin position="43"/>
        <end position="151"/>
    </location>
</feature>
<keyword evidence="3" id="KW-1185">Reference proteome</keyword>
<dbReference type="Pfam" id="PF22486">
    <property type="entry name" value="MATH_2"/>
    <property type="match status" value="5"/>
</dbReference>
<dbReference type="SUPFAM" id="SSF49599">
    <property type="entry name" value="TRAF domain-like"/>
    <property type="match status" value="4"/>
</dbReference>
<dbReference type="Gene3D" id="2.60.210.10">
    <property type="entry name" value="Apoptosis, Tumor Necrosis Factor Receptor Associated Protein 2, Chain A"/>
    <property type="match status" value="5"/>
</dbReference>
<accession>A0AA38WJB3</accession>
<reference evidence="2" key="1">
    <citation type="submission" date="2023-03" db="EMBL/GenBank/DDBJ databases">
        <title>Chromosome-scale reference genome and RAD-based genetic map of yellow starthistle (Centaurea solstitialis) reveal putative structural variation and QTLs associated with invader traits.</title>
        <authorList>
            <person name="Reatini B."/>
            <person name="Cang F.A."/>
            <person name="Jiang Q."/>
            <person name="Mckibben M.T.W."/>
            <person name="Barker M.S."/>
            <person name="Rieseberg L.H."/>
            <person name="Dlugosch K.M."/>
        </authorList>
    </citation>
    <scope>NUCLEOTIDE SEQUENCE</scope>
    <source>
        <strain evidence="2">CAN-66</strain>
        <tissue evidence="2">Leaf</tissue>
    </source>
</reference>
<protein>
    <recommendedName>
        <fullName evidence="1">MATH domain-containing protein</fullName>
    </recommendedName>
</protein>
<evidence type="ECO:0000313" key="3">
    <source>
        <dbReference type="Proteomes" id="UP001172457"/>
    </source>
</evidence>